<dbReference type="OrthoDB" id="28939at2759"/>
<protein>
    <submittedName>
        <fullName evidence="1">Putative Sjoegren syndrome/scleroderma autoantigen 1-like</fullName>
    </submittedName>
</protein>
<dbReference type="PANTHER" id="PTHR16537:SF1">
    <property type="entry name" value="PROTEIN ZNRD2"/>
    <property type="match status" value="1"/>
</dbReference>
<dbReference type="EMBL" id="QCYY01000803">
    <property type="protein sequence ID" value="ROT82566.1"/>
    <property type="molecule type" value="Genomic_DNA"/>
</dbReference>
<gene>
    <name evidence="1" type="ORF">C7M84_024267</name>
</gene>
<keyword evidence="2" id="KW-1185">Reference proteome</keyword>
<evidence type="ECO:0000313" key="1">
    <source>
        <dbReference type="EMBL" id="ROT82566.1"/>
    </source>
</evidence>
<comment type="caution">
    <text evidence="1">The sequence shown here is derived from an EMBL/GenBank/DDBJ whole genome shotgun (WGS) entry which is preliminary data.</text>
</comment>
<accession>A0A423U1H4</accession>
<organism evidence="1 2">
    <name type="scientific">Penaeus vannamei</name>
    <name type="common">Whiteleg shrimp</name>
    <name type="synonym">Litopenaeus vannamei</name>
    <dbReference type="NCBI Taxonomy" id="6689"/>
    <lineage>
        <taxon>Eukaryota</taxon>
        <taxon>Metazoa</taxon>
        <taxon>Ecdysozoa</taxon>
        <taxon>Arthropoda</taxon>
        <taxon>Crustacea</taxon>
        <taxon>Multicrustacea</taxon>
        <taxon>Malacostraca</taxon>
        <taxon>Eumalacostraca</taxon>
        <taxon>Eucarida</taxon>
        <taxon>Decapoda</taxon>
        <taxon>Dendrobranchiata</taxon>
        <taxon>Penaeoidea</taxon>
        <taxon>Penaeidae</taxon>
        <taxon>Penaeus</taxon>
    </lineage>
</organism>
<reference evidence="1 2" key="1">
    <citation type="submission" date="2018-04" db="EMBL/GenBank/DDBJ databases">
        <authorList>
            <person name="Zhang X."/>
            <person name="Yuan J."/>
            <person name="Li F."/>
            <person name="Xiang J."/>
        </authorList>
    </citation>
    <scope>NUCLEOTIDE SEQUENCE [LARGE SCALE GENOMIC DNA]</scope>
    <source>
        <tissue evidence="1">Muscle</tissue>
    </source>
</reference>
<dbReference type="STRING" id="6689.A0A423U1H4"/>
<proteinExistence type="predicted"/>
<dbReference type="AlphaFoldDB" id="A0A423U1H4"/>
<sequence>MLATTCPVCECVLLEDRMKNKYCVGCSEVDADTRKDNPAVSEEAARRAVQEIQHRQNQDKESSPILTPLSNQNIRVATTQSEPTALLSVATSTSESPPAQATKSVKSLSIHGVDLHEDVTQAVDALREKLTWASKQLNATTSIHEAQTLAVLISDTCRAISALRDL</sequence>
<dbReference type="PANTHER" id="PTHR16537">
    <property type="entry name" value="SJOEGREN SYNDROME/SCLERODERMA AUTOANTIGEN 1"/>
    <property type="match status" value="1"/>
</dbReference>
<name>A0A423U1H4_PENVA</name>
<reference evidence="1 2" key="2">
    <citation type="submission" date="2019-01" db="EMBL/GenBank/DDBJ databases">
        <title>The decoding of complex shrimp genome reveals the adaptation for benthos swimmer, frequently molting mechanism and breeding impact on genome.</title>
        <authorList>
            <person name="Sun Y."/>
            <person name="Gao Y."/>
            <person name="Yu Y."/>
        </authorList>
    </citation>
    <scope>NUCLEOTIDE SEQUENCE [LARGE SCALE GENOMIC DNA]</scope>
    <source>
        <tissue evidence="1">Muscle</tissue>
    </source>
</reference>
<dbReference type="InterPro" id="IPR051888">
    <property type="entry name" value="UPF0148_domain"/>
</dbReference>
<evidence type="ECO:0000313" key="2">
    <source>
        <dbReference type="Proteomes" id="UP000283509"/>
    </source>
</evidence>
<dbReference type="Proteomes" id="UP000283509">
    <property type="component" value="Unassembled WGS sequence"/>
</dbReference>